<dbReference type="SUPFAM" id="SSF51735">
    <property type="entry name" value="NAD(P)-binding Rossmann-fold domains"/>
    <property type="match status" value="1"/>
</dbReference>
<evidence type="ECO:0000256" key="1">
    <source>
        <dbReference type="ARBA" id="ARBA00006484"/>
    </source>
</evidence>
<dbReference type="CDD" id="cd05233">
    <property type="entry name" value="SDR_c"/>
    <property type="match status" value="1"/>
</dbReference>
<evidence type="ECO:0000313" key="4">
    <source>
        <dbReference type="Proteomes" id="UP000076552"/>
    </source>
</evidence>
<dbReference type="AlphaFoldDB" id="A0A166S6G1"/>
<sequence length="284" mass="29993">MASLLRGTAFITGAASGIGQQTALAFAKNGITRLALADINREALKATSNLLRRQYPAAEVLDLPLDVRNASDVKSSVAEAVSRFGRLDVAVNNAGIGGSGRSTHETDEDEFVRVVDIDLHGVSRCQREEIKVMLHQEDLGFRRGRGVIINVASVLGVVSPAPFMFQTAYSTAKHGVMGLTKSDANTYGPCGIRINAICPGFIATPINLALAQESGGALGRYIEDTPLKRLGTVEEVADCQASRPSHIGTLTKLTWVLGIIFLASDMSSFMQGAGLVADGGLTAH</sequence>
<dbReference type="STRING" id="708197.A0A166S6G1"/>
<comment type="caution">
    <text evidence="3">The sequence shown here is derived from an EMBL/GenBank/DDBJ whole genome shotgun (WGS) entry which is preliminary data.</text>
</comment>
<reference evidence="3 4" key="1">
    <citation type="submission" date="2015-06" db="EMBL/GenBank/DDBJ databases">
        <title>Survival trade-offs in plant roots during colonization by closely related pathogenic and mutualistic fungi.</title>
        <authorList>
            <person name="Hacquard S."/>
            <person name="Kracher B."/>
            <person name="Hiruma K."/>
            <person name="Weinman A."/>
            <person name="Muench P."/>
            <person name="Garrido Oter R."/>
            <person name="Ver Loren van Themaat E."/>
            <person name="Dallerey J.-F."/>
            <person name="Damm U."/>
            <person name="Henrissat B."/>
            <person name="Lespinet O."/>
            <person name="Thon M."/>
            <person name="Kemen E."/>
            <person name="McHardy A.C."/>
            <person name="Schulze-Lefert P."/>
            <person name="O'Connell R.J."/>
        </authorList>
    </citation>
    <scope>NUCLEOTIDE SEQUENCE [LARGE SCALE GENOMIC DNA]</scope>
    <source>
        <strain evidence="3 4">0861</strain>
    </source>
</reference>
<evidence type="ECO:0000313" key="3">
    <source>
        <dbReference type="EMBL" id="KZL70309.1"/>
    </source>
</evidence>
<dbReference type="Gene3D" id="3.40.50.720">
    <property type="entry name" value="NAD(P)-binding Rossmann-like Domain"/>
    <property type="match status" value="1"/>
</dbReference>
<protein>
    <submittedName>
        <fullName evidence="3">Short-chain dehydrogenase/reductase family oxidoreductase</fullName>
    </submittedName>
</protein>
<name>A0A166S6G1_9PEZI</name>
<keyword evidence="2" id="KW-0521">NADP</keyword>
<dbReference type="Pfam" id="PF13561">
    <property type="entry name" value="adh_short_C2"/>
    <property type="match status" value="1"/>
</dbReference>
<dbReference type="PRINTS" id="PR00081">
    <property type="entry name" value="GDHRDH"/>
</dbReference>
<dbReference type="FunFam" id="3.40.50.720:FF:000084">
    <property type="entry name" value="Short-chain dehydrogenase reductase"/>
    <property type="match status" value="1"/>
</dbReference>
<gene>
    <name evidence="3" type="ORF">CT0861_01825</name>
</gene>
<dbReference type="InterPro" id="IPR036291">
    <property type="entry name" value="NAD(P)-bd_dom_sf"/>
</dbReference>
<proteinExistence type="inferred from homology"/>
<accession>A0A166S6G1</accession>
<dbReference type="PRINTS" id="PR00080">
    <property type="entry name" value="SDRFAMILY"/>
</dbReference>
<dbReference type="InterPro" id="IPR002347">
    <property type="entry name" value="SDR_fam"/>
</dbReference>
<dbReference type="GO" id="GO:0016616">
    <property type="term" value="F:oxidoreductase activity, acting on the CH-OH group of donors, NAD or NADP as acceptor"/>
    <property type="evidence" value="ECO:0007669"/>
    <property type="project" value="TreeGrafter"/>
</dbReference>
<evidence type="ECO:0000256" key="2">
    <source>
        <dbReference type="ARBA" id="ARBA00022857"/>
    </source>
</evidence>
<dbReference type="EMBL" id="LFIV01000091">
    <property type="protein sequence ID" value="KZL70309.1"/>
    <property type="molecule type" value="Genomic_DNA"/>
</dbReference>
<dbReference type="Proteomes" id="UP000076552">
    <property type="component" value="Unassembled WGS sequence"/>
</dbReference>
<keyword evidence="4" id="KW-1185">Reference proteome</keyword>
<organism evidence="3 4">
    <name type="scientific">Colletotrichum tofieldiae</name>
    <dbReference type="NCBI Taxonomy" id="708197"/>
    <lineage>
        <taxon>Eukaryota</taxon>
        <taxon>Fungi</taxon>
        <taxon>Dikarya</taxon>
        <taxon>Ascomycota</taxon>
        <taxon>Pezizomycotina</taxon>
        <taxon>Sordariomycetes</taxon>
        <taxon>Hypocreomycetidae</taxon>
        <taxon>Glomerellales</taxon>
        <taxon>Glomerellaceae</taxon>
        <taxon>Colletotrichum</taxon>
        <taxon>Colletotrichum spaethianum species complex</taxon>
    </lineage>
</organism>
<comment type="similarity">
    <text evidence="1">Belongs to the short-chain dehydrogenases/reductases (SDR) family.</text>
</comment>
<dbReference type="PANTHER" id="PTHR42760">
    <property type="entry name" value="SHORT-CHAIN DEHYDROGENASES/REDUCTASES FAMILY MEMBER"/>
    <property type="match status" value="1"/>
</dbReference>